<dbReference type="InterPro" id="IPR014026">
    <property type="entry name" value="UDP-Glc/GDP-Man_DH_dimer"/>
</dbReference>
<feature type="domain" description="UDP-glucose/GDP-mannose dehydrogenase dimerisation" evidence="1">
    <location>
        <begin position="148"/>
        <end position="228"/>
    </location>
</feature>
<accession>A0A0G1L4E3</accession>
<protein>
    <submittedName>
        <fullName evidence="2">EsV-1-83</fullName>
    </submittedName>
</protein>
<dbReference type="Proteomes" id="UP000033966">
    <property type="component" value="Unassembled WGS sequence"/>
</dbReference>
<dbReference type="GO" id="GO:0051287">
    <property type="term" value="F:NAD binding"/>
    <property type="evidence" value="ECO:0007669"/>
    <property type="project" value="InterPro"/>
</dbReference>
<proteinExistence type="predicted"/>
<dbReference type="Pfam" id="PF00984">
    <property type="entry name" value="UDPG_MGDP_dh"/>
    <property type="match status" value="1"/>
</dbReference>
<comment type="caution">
    <text evidence="2">The sequence shown here is derived from an EMBL/GenBank/DDBJ whole genome shotgun (WGS) entry which is preliminary data.</text>
</comment>
<gene>
    <name evidence="2" type="ORF">UW92_C0024G0006</name>
</gene>
<organism evidence="2 3">
    <name type="scientific">Candidatus Jorgensenbacteria bacterium GW2011_GWA2_45_13</name>
    <dbReference type="NCBI Taxonomy" id="1618662"/>
    <lineage>
        <taxon>Bacteria</taxon>
        <taxon>Candidatus Joergenseniibacteriota</taxon>
    </lineage>
</organism>
<dbReference type="SUPFAM" id="SSF48179">
    <property type="entry name" value="6-phosphogluconate dehydrogenase C-terminal domain-like"/>
    <property type="match status" value="1"/>
</dbReference>
<reference evidence="2 3" key="1">
    <citation type="journal article" date="2015" name="Nature">
        <title>rRNA introns, odd ribosomes, and small enigmatic genomes across a large radiation of phyla.</title>
        <authorList>
            <person name="Brown C.T."/>
            <person name="Hug L.A."/>
            <person name="Thomas B.C."/>
            <person name="Sharon I."/>
            <person name="Castelle C.J."/>
            <person name="Singh A."/>
            <person name="Wilkins M.J."/>
            <person name="Williams K.H."/>
            <person name="Banfield J.F."/>
        </authorList>
    </citation>
    <scope>NUCLEOTIDE SEQUENCE [LARGE SCALE GENOMIC DNA]</scope>
</reference>
<evidence type="ECO:0000313" key="3">
    <source>
        <dbReference type="Proteomes" id="UP000033966"/>
    </source>
</evidence>
<dbReference type="AlphaFoldDB" id="A0A0G1L4E3"/>
<evidence type="ECO:0000259" key="1">
    <source>
        <dbReference type="Pfam" id="PF00984"/>
    </source>
</evidence>
<name>A0A0G1L4E3_9BACT</name>
<sequence>MNKKKDRVIKRRKSRHLVIGAGEVGRALFEILKKNFDVSLRDKEGETGEHYDVLHIAYPPFSGFVKATKKYMREYGAPLVIVHSTVPVGTTKRLGASAVHSPIRGVHPHLTKGIRTFVKYFGGPKAVSAARYFSKLGIPVKTFKDAETTELLKILDTTYYGWNIMFAKEAKTLCEKFGVDFDDVYTVSNRDYNDGYAKLGMEHVTRPVLKYVRGKIGGHCVIPNTKLLKSWMTDTLKKRNEQYQ</sequence>
<dbReference type="EMBL" id="LCKF01000024">
    <property type="protein sequence ID" value="KKT90851.1"/>
    <property type="molecule type" value="Genomic_DNA"/>
</dbReference>
<dbReference type="GO" id="GO:0016616">
    <property type="term" value="F:oxidoreductase activity, acting on the CH-OH group of donors, NAD or NADP as acceptor"/>
    <property type="evidence" value="ECO:0007669"/>
    <property type="project" value="InterPro"/>
</dbReference>
<evidence type="ECO:0000313" key="2">
    <source>
        <dbReference type="EMBL" id="KKT90851.1"/>
    </source>
</evidence>
<dbReference type="InterPro" id="IPR008927">
    <property type="entry name" value="6-PGluconate_DH-like_C_sf"/>
</dbReference>